<protein>
    <submittedName>
        <fullName evidence="2">UDP-glucuronosyltransferase</fullName>
    </submittedName>
</protein>
<dbReference type="AlphaFoldDB" id="A0A6P1ZA51"/>
<evidence type="ECO:0000259" key="1">
    <source>
        <dbReference type="Pfam" id="PF06722"/>
    </source>
</evidence>
<feature type="domain" description="Erythromycin biosynthesis protein CIII-like C-terminal" evidence="1">
    <location>
        <begin position="247"/>
        <end position="371"/>
    </location>
</feature>
<evidence type="ECO:0000313" key="2">
    <source>
        <dbReference type="EMBL" id="TVM30465.1"/>
    </source>
</evidence>
<dbReference type="GO" id="GO:0016757">
    <property type="term" value="F:glycosyltransferase activity"/>
    <property type="evidence" value="ECO:0007669"/>
    <property type="project" value="UniProtKB-ARBA"/>
</dbReference>
<comment type="caution">
    <text evidence="2">The sequence shown here is derived from an EMBL/GenBank/DDBJ whole genome shotgun (WGS) entry which is preliminary data.</text>
</comment>
<keyword evidence="2" id="KW-0808">Transferase</keyword>
<reference evidence="2 3" key="1">
    <citation type="submission" date="2018-06" db="EMBL/GenBank/DDBJ databases">
        <title>Complete genome of Desulfovibrio marinus P48SEP.</title>
        <authorList>
            <person name="Crispim J.S."/>
            <person name="Vidigal P.M.P."/>
            <person name="Silva L.C.F."/>
            <person name="Araujo L.C."/>
            <person name="Laguardia C.N."/>
            <person name="Dias R.S."/>
            <person name="Sousa M.P."/>
            <person name="Paula S.O."/>
            <person name="Silva C."/>
        </authorList>
    </citation>
    <scope>NUCLEOTIDE SEQUENCE [LARGE SCALE GENOMIC DNA]</scope>
    <source>
        <strain evidence="2 3">P48SEP</strain>
    </source>
</reference>
<accession>A0A6P1ZA51</accession>
<dbReference type="Proteomes" id="UP000434052">
    <property type="component" value="Unassembled WGS sequence"/>
</dbReference>
<dbReference type="SUPFAM" id="SSF53756">
    <property type="entry name" value="UDP-Glycosyltransferase/glycogen phosphorylase"/>
    <property type="match status" value="1"/>
</dbReference>
<evidence type="ECO:0000313" key="3">
    <source>
        <dbReference type="Proteomes" id="UP000434052"/>
    </source>
</evidence>
<gene>
    <name evidence="2" type="ORF">DQK91_20995</name>
</gene>
<organism evidence="2 3">
    <name type="scientific">Oceanidesulfovibrio marinus</name>
    <dbReference type="NCBI Taxonomy" id="370038"/>
    <lineage>
        <taxon>Bacteria</taxon>
        <taxon>Pseudomonadati</taxon>
        <taxon>Thermodesulfobacteriota</taxon>
        <taxon>Desulfovibrionia</taxon>
        <taxon>Desulfovibrionales</taxon>
        <taxon>Desulfovibrionaceae</taxon>
        <taxon>Oceanidesulfovibrio</taxon>
    </lineage>
</organism>
<sequence>MKRLLIGWELGGNHGHLTTCLHVTNALRASYDVVFAVRDVRGASEILGDAAFSYVQAPVPMFRKSRARPAANYSEMLLGEGYADFDLLRGLVHAWLTLLKRLEIDLVLVDHAPTALLACTIADIPAINIGNGFATPPSVFPMPCMRTWEDIPEERLKRADAAVNEQISKVARSFSYTSDLALAELFGGENLLTCLPELDHYPQRSGGTYVGAIFSQPQTQRVDWQGSGEGRVLAYLRPDVPGFLNAMVALRECGAEVVARIPGITKAQARKLAGPRLRIALAPIDFSHLLQDANVMVSYGSSGVVTESLLSGVPQLILAKVVEQQMLALRVAEWGGIAIRKDRSTERLDADLSVLLSDQECRRSVQDFAQRNREYSSKDAVEKIANTVEAILS</sequence>
<dbReference type="Gene3D" id="3.40.50.2000">
    <property type="entry name" value="Glycogen Phosphorylase B"/>
    <property type="match status" value="2"/>
</dbReference>
<proteinExistence type="predicted"/>
<dbReference type="Pfam" id="PF06722">
    <property type="entry name" value="EryCIII-like_C"/>
    <property type="match status" value="1"/>
</dbReference>
<dbReference type="OrthoDB" id="271062at2"/>
<dbReference type="RefSeq" id="WP_144307375.1">
    <property type="nucleotide sequence ID" value="NZ_QMIF01000023.1"/>
</dbReference>
<name>A0A6P1ZA51_9BACT</name>
<dbReference type="EMBL" id="QMIF01000023">
    <property type="protein sequence ID" value="TVM30465.1"/>
    <property type="molecule type" value="Genomic_DNA"/>
</dbReference>
<dbReference type="InterPro" id="IPR010610">
    <property type="entry name" value="EryCIII-like_C"/>
</dbReference>